<sequence length="75" mass="8484">MCEDPEQPVYSCPPPLWKDGEGCRLKTHTGCQIGKKQIDRIEGIVEWKTREESRNWLVFSIGYARVASSSTLSPS</sequence>
<dbReference type="AlphaFoldDB" id="A0AAV4XW48"/>
<dbReference type="Proteomes" id="UP001054945">
    <property type="component" value="Unassembled WGS sequence"/>
</dbReference>
<evidence type="ECO:0000313" key="1">
    <source>
        <dbReference type="EMBL" id="GIY99400.1"/>
    </source>
</evidence>
<comment type="caution">
    <text evidence="1">The sequence shown here is derived from an EMBL/GenBank/DDBJ whole genome shotgun (WGS) entry which is preliminary data.</text>
</comment>
<reference evidence="1 2" key="1">
    <citation type="submission" date="2021-06" db="EMBL/GenBank/DDBJ databases">
        <title>Caerostris extrusa draft genome.</title>
        <authorList>
            <person name="Kono N."/>
            <person name="Arakawa K."/>
        </authorList>
    </citation>
    <scope>NUCLEOTIDE SEQUENCE [LARGE SCALE GENOMIC DNA]</scope>
</reference>
<keyword evidence="2" id="KW-1185">Reference proteome</keyword>
<proteinExistence type="predicted"/>
<name>A0AAV4XW48_CAEEX</name>
<organism evidence="1 2">
    <name type="scientific">Caerostris extrusa</name>
    <name type="common">Bark spider</name>
    <name type="synonym">Caerostris bankana</name>
    <dbReference type="NCBI Taxonomy" id="172846"/>
    <lineage>
        <taxon>Eukaryota</taxon>
        <taxon>Metazoa</taxon>
        <taxon>Ecdysozoa</taxon>
        <taxon>Arthropoda</taxon>
        <taxon>Chelicerata</taxon>
        <taxon>Arachnida</taxon>
        <taxon>Araneae</taxon>
        <taxon>Araneomorphae</taxon>
        <taxon>Entelegynae</taxon>
        <taxon>Araneoidea</taxon>
        <taxon>Araneidae</taxon>
        <taxon>Caerostris</taxon>
    </lineage>
</organism>
<gene>
    <name evidence="1" type="ORF">CEXT_783221</name>
</gene>
<accession>A0AAV4XW48</accession>
<protein>
    <submittedName>
        <fullName evidence="1">Uncharacterized protein</fullName>
    </submittedName>
</protein>
<evidence type="ECO:0000313" key="2">
    <source>
        <dbReference type="Proteomes" id="UP001054945"/>
    </source>
</evidence>
<dbReference type="EMBL" id="BPLR01018419">
    <property type="protein sequence ID" value="GIY99400.1"/>
    <property type="molecule type" value="Genomic_DNA"/>
</dbReference>